<evidence type="ECO:0000313" key="2">
    <source>
        <dbReference type="Proteomes" id="UP001281410"/>
    </source>
</evidence>
<reference evidence="1" key="1">
    <citation type="journal article" date="2023" name="Plant J.">
        <title>Genome sequences and population genomics provide insights into the demographic history, inbreeding, and mutation load of two 'living fossil' tree species of Dipteronia.</title>
        <authorList>
            <person name="Feng Y."/>
            <person name="Comes H.P."/>
            <person name="Chen J."/>
            <person name="Zhu S."/>
            <person name="Lu R."/>
            <person name="Zhang X."/>
            <person name="Li P."/>
            <person name="Qiu J."/>
            <person name="Olsen K.M."/>
            <person name="Qiu Y."/>
        </authorList>
    </citation>
    <scope>NUCLEOTIDE SEQUENCE</scope>
    <source>
        <strain evidence="1">NBL</strain>
    </source>
</reference>
<gene>
    <name evidence="1" type="ORF">Dsin_015113</name>
</gene>
<evidence type="ECO:0000313" key="1">
    <source>
        <dbReference type="EMBL" id="KAK3221143.1"/>
    </source>
</evidence>
<accession>A0AAE0AN64</accession>
<dbReference type="AlphaFoldDB" id="A0AAE0AN64"/>
<dbReference type="EMBL" id="JANJYJ010000004">
    <property type="protein sequence ID" value="KAK3221143.1"/>
    <property type="molecule type" value="Genomic_DNA"/>
</dbReference>
<protein>
    <submittedName>
        <fullName evidence="1">Uncharacterized protein</fullName>
    </submittedName>
</protein>
<proteinExistence type="predicted"/>
<name>A0AAE0AN64_9ROSI</name>
<dbReference type="Proteomes" id="UP001281410">
    <property type="component" value="Unassembled WGS sequence"/>
</dbReference>
<organism evidence="1 2">
    <name type="scientific">Dipteronia sinensis</name>
    <dbReference type="NCBI Taxonomy" id="43782"/>
    <lineage>
        <taxon>Eukaryota</taxon>
        <taxon>Viridiplantae</taxon>
        <taxon>Streptophyta</taxon>
        <taxon>Embryophyta</taxon>
        <taxon>Tracheophyta</taxon>
        <taxon>Spermatophyta</taxon>
        <taxon>Magnoliopsida</taxon>
        <taxon>eudicotyledons</taxon>
        <taxon>Gunneridae</taxon>
        <taxon>Pentapetalae</taxon>
        <taxon>rosids</taxon>
        <taxon>malvids</taxon>
        <taxon>Sapindales</taxon>
        <taxon>Sapindaceae</taxon>
        <taxon>Hippocastanoideae</taxon>
        <taxon>Acereae</taxon>
        <taxon>Dipteronia</taxon>
    </lineage>
</organism>
<sequence>MLVLPSTDSFTIQVNAMNKKGETAMDLNNRFSCLSSWQIGHILQKAGGHEAFALVQQQPLPYGDNENFSVEVLADKTRPIGYFLNIHWVGFRRNFQRPGFLSHR</sequence>
<comment type="caution">
    <text evidence="1">The sequence shown here is derived from an EMBL/GenBank/DDBJ whole genome shotgun (WGS) entry which is preliminary data.</text>
</comment>
<keyword evidence="2" id="KW-1185">Reference proteome</keyword>